<organism evidence="7 8">
    <name type="scientific">Sclerotinia borealis (strain F-4128)</name>
    <dbReference type="NCBI Taxonomy" id="1432307"/>
    <lineage>
        <taxon>Eukaryota</taxon>
        <taxon>Fungi</taxon>
        <taxon>Dikarya</taxon>
        <taxon>Ascomycota</taxon>
        <taxon>Pezizomycotina</taxon>
        <taxon>Leotiomycetes</taxon>
        <taxon>Helotiales</taxon>
        <taxon>Sclerotiniaceae</taxon>
        <taxon>Sclerotinia</taxon>
    </lineage>
</organism>
<feature type="transmembrane region" description="Helical" evidence="5">
    <location>
        <begin position="88"/>
        <end position="109"/>
    </location>
</feature>
<evidence type="ECO:0000256" key="2">
    <source>
        <dbReference type="ARBA" id="ARBA00022692"/>
    </source>
</evidence>
<evidence type="ECO:0000256" key="1">
    <source>
        <dbReference type="ARBA" id="ARBA00004141"/>
    </source>
</evidence>
<dbReference type="HOGENOM" id="CLU_000960_22_2_1"/>
<feature type="transmembrane region" description="Helical" evidence="5">
    <location>
        <begin position="331"/>
        <end position="351"/>
    </location>
</feature>
<dbReference type="EMBL" id="AYSA01000518">
    <property type="protein sequence ID" value="ESZ91288.1"/>
    <property type="molecule type" value="Genomic_DNA"/>
</dbReference>
<keyword evidence="2 5" id="KW-0812">Transmembrane</keyword>
<dbReference type="Gene3D" id="1.20.1720.10">
    <property type="entry name" value="Multidrug resistance protein D"/>
    <property type="match status" value="1"/>
</dbReference>
<feature type="transmembrane region" description="Helical" evidence="5">
    <location>
        <begin position="259"/>
        <end position="277"/>
    </location>
</feature>
<dbReference type="PANTHER" id="PTHR23501:SF43">
    <property type="entry name" value="MULTIDRUG TRANSPORTER, PUTATIVE (AFU_ORTHOLOGUE AFUA_6G03040)-RELATED"/>
    <property type="match status" value="1"/>
</dbReference>
<evidence type="ECO:0000313" key="8">
    <source>
        <dbReference type="Proteomes" id="UP000019487"/>
    </source>
</evidence>
<sequence>MDTIDHSKEVRVELASLTTKPSSKSLQDEMSLQDNSEQVVHREYLTGWRLHVLTLCICLSIFLPNIEVSIVSTALVNITNDLHGFSQTGWVIVNYLVTYTVQAFIIIWAKISDIIGRKKTLATSLVIFTAFSGGCGASQTITQLIICRALQGVGAAGCFSIATIVIFEMAPKEKYPIYGTIISADVALATALGPILGGLITGKTTWRWVFILNVPAGIVTMILLFLSMPSGFPHQGNSAKGQPGLYPKLSMASFLRIDFPGTLLLLGASFLFVTSLLETSTRFSWGSPTTISLLVLSGVFLIAFLFWERHITISSSQQEPIFPWRFVHNRAWMGMLFASLLLGVPFTVLVVNIPQKFQTVKGLSPLQAGIRLLPYALVAPIGSFMANGIMSKTKKYPPVFLVLVGAILQVLGLALYCGLDTGIDVRKSQYGFQAIAGFGLGISFGTLVLMTPFSVDPQDLATGTGAMVQFRQLGSAIGLSVAESLMNSQLTSKLSSVLAAEQLAALLETTTVVNRFPPELKTRVIGIFAGAYGLQIKVVTAFAAVEVLVVMLILKRKQIRVG</sequence>
<feature type="transmembrane region" description="Helical" evidence="5">
    <location>
        <begin position="396"/>
        <end position="418"/>
    </location>
</feature>
<evidence type="ECO:0000256" key="4">
    <source>
        <dbReference type="ARBA" id="ARBA00023136"/>
    </source>
</evidence>
<feature type="transmembrane region" description="Helical" evidence="5">
    <location>
        <begin position="524"/>
        <end position="554"/>
    </location>
</feature>
<feature type="transmembrane region" description="Helical" evidence="5">
    <location>
        <begin position="430"/>
        <end position="450"/>
    </location>
</feature>
<keyword evidence="3 5" id="KW-1133">Transmembrane helix</keyword>
<feature type="transmembrane region" description="Helical" evidence="5">
    <location>
        <begin position="149"/>
        <end position="169"/>
    </location>
</feature>
<evidence type="ECO:0000256" key="5">
    <source>
        <dbReference type="SAM" id="Phobius"/>
    </source>
</evidence>
<evidence type="ECO:0000259" key="6">
    <source>
        <dbReference type="PROSITE" id="PS50850"/>
    </source>
</evidence>
<reference evidence="7 8" key="1">
    <citation type="journal article" date="2014" name="Genome Announc.">
        <title>Draft genome sequence of Sclerotinia borealis, a psychrophilic plant pathogenic fungus.</title>
        <authorList>
            <person name="Mardanov A.V."/>
            <person name="Beletsky A.V."/>
            <person name="Kadnikov V.V."/>
            <person name="Ignatov A.N."/>
            <person name="Ravin N.V."/>
        </authorList>
    </citation>
    <scope>NUCLEOTIDE SEQUENCE [LARGE SCALE GENOMIC DNA]</scope>
    <source>
        <strain evidence="8">F-4157</strain>
    </source>
</reference>
<feature type="transmembrane region" description="Helical" evidence="5">
    <location>
        <begin position="175"/>
        <end position="196"/>
    </location>
</feature>
<dbReference type="AlphaFoldDB" id="W9C6D4"/>
<feature type="transmembrane region" description="Helical" evidence="5">
    <location>
        <begin position="289"/>
        <end position="307"/>
    </location>
</feature>
<dbReference type="InterPro" id="IPR036259">
    <property type="entry name" value="MFS_trans_sf"/>
</dbReference>
<feature type="transmembrane region" description="Helical" evidence="5">
    <location>
        <begin position="208"/>
        <end position="228"/>
    </location>
</feature>
<feature type="transmembrane region" description="Helical" evidence="5">
    <location>
        <begin position="52"/>
        <end position="76"/>
    </location>
</feature>
<feature type="domain" description="Major facilitator superfamily (MFS) profile" evidence="6">
    <location>
        <begin position="53"/>
        <end position="558"/>
    </location>
</feature>
<dbReference type="InterPro" id="IPR020846">
    <property type="entry name" value="MFS_dom"/>
</dbReference>
<evidence type="ECO:0000313" key="7">
    <source>
        <dbReference type="EMBL" id="ESZ91288.1"/>
    </source>
</evidence>
<comment type="subcellular location">
    <subcellularLocation>
        <location evidence="1">Membrane</location>
        <topology evidence="1">Multi-pass membrane protein</topology>
    </subcellularLocation>
</comment>
<proteinExistence type="predicted"/>
<dbReference type="Pfam" id="PF07690">
    <property type="entry name" value="MFS_1"/>
    <property type="match status" value="1"/>
</dbReference>
<dbReference type="PROSITE" id="PS50850">
    <property type="entry name" value="MFS"/>
    <property type="match status" value="1"/>
</dbReference>
<gene>
    <name evidence="7" type="ORF">SBOR_8322</name>
</gene>
<dbReference type="OrthoDB" id="440553at2759"/>
<dbReference type="GO" id="GO:0005886">
    <property type="term" value="C:plasma membrane"/>
    <property type="evidence" value="ECO:0007669"/>
    <property type="project" value="TreeGrafter"/>
</dbReference>
<protein>
    <submittedName>
        <fullName evidence="7">Major facilitator superfamily transporter</fullName>
    </submittedName>
</protein>
<name>W9C6D4_SCLBF</name>
<evidence type="ECO:0000256" key="3">
    <source>
        <dbReference type="ARBA" id="ARBA00022989"/>
    </source>
</evidence>
<dbReference type="SUPFAM" id="SSF103473">
    <property type="entry name" value="MFS general substrate transporter"/>
    <property type="match status" value="2"/>
</dbReference>
<dbReference type="GO" id="GO:0022857">
    <property type="term" value="F:transmembrane transporter activity"/>
    <property type="evidence" value="ECO:0007669"/>
    <property type="project" value="InterPro"/>
</dbReference>
<keyword evidence="8" id="KW-1185">Reference proteome</keyword>
<keyword evidence="4 5" id="KW-0472">Membrane</keyword>
<dbReference type="InterPro" id="IPR011701">
    <property type="entry name" value="MFS"/>
</dbReference>
<accession>W9C6D4</accession>
<comment type="caution">
    <text evidence="7">The sequence shown here is derived from an EMBL/GenBank/DDBJ whole genome shotgun (WGS) entry which is preliminary data.</text>
</comment>
<dbReference type="Proteomes" id="UP000019487">
    <property type="component" value="Unassembled WGS sequence"/>
</dbReference>
<dbReference type="PANTHER" id="PTHR23501">
    <property type="entry name" value="MAJOR FACILITATOR SUPERFAMILY"/>
    <property type="match status" value="1"/>
</dbReference>
<dbReference type="Gene3D" id="1.20.1250.20">
    <property type="entry name" value="MFS general substrate transporter like domains"/>
    <property type="match status" value="1"/>
</dbReference>
<dbReference type="PRINTS" id="PR01036">
    <property type="entry name" value="TCRTETB"/>
</dbReference>